<evidence type="ECO:0000256" key="1">
    <source>
        <dbReference type="ARBA" id="ARBA00004370"/>
    </source>
</evidence>
<organism evidence="8">
    <name type="scientific">viral metagenome</name>
    <dbReference type="NCBI Taxonomy" id="1070528"/>
    <lineage>
        <taxon>unclassified sequences</taxon>
        <taxon>metagenomes</taxon>
        <taxon>organismal metagenomes</taxon>
    </lineage>
</organism>
<feature type="transmembrane region" description="Helical" evidence="6">
    <location>
        <begin position="559"/>
        <end position="579"/>
    </location>
</feature>
<dbReference type="EMBL" id="MN739107">
    <property type="protein sequence ID" value="QHS89201.1"/>
    <property type="molecule type" value="Genomic_DNA"/>
</dbReference>
<feature type="transmembrane region" description="Helical" evidence="6">
    <location>
        <begin position="851"/>
        <end position="872"/>
    </location>
</feature>
<name>A0A6C0BBU6_9ZZZZ</name>
<keyword evidence="4 6" id="KW-0472">Membrane</keyword>
<keyword evidence="5" id="KW-1015">Disulfide bond</keyword>
<feature type="transmembrane region" description="Helical" evidence="6">
    <location>
        <begin position="697"/>
        <end position="719"/>
    </location>
</feature>
<evidence type="ECO:0000259" key="7">
    <source>
        <dbReference type="PROSITE" id="PS50221"/>
    </source>
</evidence>
<dbReference type="GO" id="GO:0016020">
    <property type="term" value="C:membrane"/>
    <property type="evidence" value="ECO:0007669"/>
    <property type="project" value="UniProtKB-SubCell"/>
</dbReference>
<protein>
    <recommendedName>
        <fullName evidence="7">GAIN-B domain-containing protein</fullName>
    </recommendedName>
</protein>
<dbReference type="PROSITE" id="PS50221">
    <property type="entry name" value="GAIN_B"/>
    <property type="match status" value="1"/>
</dbReference>
<dbReference type="AlphaFoldDB" id="A0A6C0BBU6"/>
<evidence type="ECO:0000256" key="3">
    <source>
        <dbReference type="ARBA" id="ARBA00022989"/>
    </source>
</evidence>
<keyword evidence="2 6" id="KW-0812">Transmembrane</keyword>
<dbReference type="Pfam" id="PF01825">
    <property type="entry name" value="GPS"/>
    <property type="match status" value="1"/>
</dbReference>
<sequence length="973" mass="107548">MRLLTIVASLVSVAYGQSDTSSASATHTPTPTQSGVRVYNSATDFSATNGANGWFYGFNNSAAIKFGSTNFAVNSWYYDNECLAYVTKSVITTSSACNSGICGTISSWIEWRNQAMESWDMKMTLVASNPAFCGDGVILTLFLNGDFFSTTRNVVDIPLITSITYLLLNVSSVKLLVEPLNGCDCDETPYNMKLWRVYIPTGTATASSSASPSASASGTASATAAPVLSPSFTASATATASSSRSSIATRSASATYSSTPTVTASPTPNWFAPPPMNLTNITIRQATEFINTLANYDPSVIKTQLNQLGAKLLDNGSFAINTTTFSMSVQALPPTAPHTLKQGTIQIDLPPLSSTFPAASSVSLIEWTSNPYANASSVVPDSPIITLNILDASGNPISIKNLTNPIYMSWSLHISPDDPRLQPPPMYLARCDMSELYLYKSDSYILLPYANLTAPGTWRVPCLLNTTDVFTCSSLASHRIEEFTCLRPDFSHSCSYWDSANNKWTDEGCIALNGTFTTTVCMCTHLTDFSTRVLAVVTTNEEIYKNAGKVYSNAGQYSLWFGLFGGIAVLTVILGAAVMQIDIASTRRYVHSLLRNPLVKKCLQHNAYAPVYVYDKKSSLVKFRKEGVPETSDRSLNLFHRIMQHHPSLQFLFRFDPRLSRVFRLLFVFVIQFHSLFVTASLHSFTTQGVTTPIYEMLALATITMALNIPIFQLLFYLFNYVGTLEFEAQFPLLYEEYRRRAEFEKYGLVYLLNKGDMALDPYFISKFKDILVLPTKDLLAKMLSVVKRPRERFPRAEESSKYFPCHTWISAAILAASMGWFAFCLNYLILFAATTNAGPTIMTSWATSQIFAVFITQPLVILMTLGFYWALKRWKVLVPSTKVHSVPSLYYFSDPWNEVSYSNLTAEFAYTIFIRCGAYASHAEELAYAPLAAVIPTLDENDEDDKHLLEDLYTEMMGGPKVSTPKNSKAVK</sequence>
<feature type="domain" description="GAIN-B" evidence="7">
    <location>
        <begin position="316"/>
        <end position="541"/>
    </location>
</feature>
<evidence type="ECO:0000256" key="4">
    <source>
        <dbReference type="ARBA" id="ARBA00023136"/>
    </source>
</evidence>
<keyword evidence="3 6" id="KW-1133">Transmembrane helix</keyword>
<evidence type="ECO:0000256" key="6">
    <source>
        <dbReference type="SAM" id="Phobius"/>
    </source>
</evidence>
<reference evidence="8" key="1">
    <citation type="journal article" date="2020" name="Nature">
        <title>Giant virus diversity and host interactions through global metagenomics.</title>
        <authorList>
            <person name="Schulz F."/>
            <person name="Roux S."/>
            <person name="Paez-Espino D."/>
            <person name="Jungbluth S."/>
            <person name="Walsh D.A."/>
            <person name="Denef V.J."/>
            <person name="McMahon K.D."/>
            <person name="Konstantinidis K.T."/>
            <person name="Eloe-Fadrosh E.A."/>
            <person name="Kyrpides N.C."/>
            <person name="Woyke T."/>
        </authorList>
    </citation>
    <scope>NUCLEOTIDE SEQUENCE</scope>
    <source>
        <strain evidence="8">GVMAG-M-3300010158-60</strain>
    </source>
</reference>
<dbReference type="InterPro" id="IPR000203">
    <property type="entry name" value="GPS"/>
</dbReference>
<accession>A0A6C0BBU6</accession>
<comment type="subcellular location">
    <subcellularLocation>
        <location evidence="1">Membrane</location>
    </subcellularLocation>
</comment>
<dbReference type="SMART" id="SM00303">
    <property type="entry name" value="GPS"/>
    <property type="match status" value="1"/>
</dbReference>
<dbReference type="InterPro" id="IPR057244">
    <property type="entry name" value="GAIN_B"/>
</dbReference>
<evidence type="ECO:0000256" key="2">
    <source>
        <dbReference type="ARBA" id="ARBA00022692"/>
    </source>
</evidence>
<evidence type="ECO:0000313" key="8">
    <source>
        <dbReference type="EMBL" id="QHS89201.1"/>
    </source>
</evidence>
<dbReference type="InterPro" id="IPR046338">
    <property type="entry name" value="GAIN_dom_sf"/>
</dbReference>
<dbReference type="Gene3D" id="2.60.220.50">
    <property type="match status" value="1"/>
</dbReference>
<feature type="transmembrane region" description="Helical" evidence="6">
    <location>
        <begin position="809"/>
        <end position="831"/>
    </location>
</feature>
<proteinExistence type="predicted"/>
<feature type="transmembrane region" description="Helical" evidence="6">
    <location>
        <begin position="662"/>
        <end position="685"/>
    </location>
</feature>
<evidence type="ECO:0000256" key="5">
    <source>
        <dbReference type="ARBA" id="ARBA00023157"/>
    </source>
</evidence>